<evidence type="ECO:0000313" key="4">
    <source>
        <dbReference type="Proteomes" id="UP001299046"/>
    </source>
</evidence>
<gene>
    <name evidence="3" type="ORF">KV112_20545</name>
</gene>
<name>A0ABU5YRR0_9MYCO</name>
<dbReference type="RefSeq" id="WP_329800022.1">
    <property type="nucleotide sequence ID" value="NZ_JAYJJT010000035.1"/>
</dbReference>
<sequence length="66" mass="7727">MGLGLDGLLVVALALLMLAGAIYWFVEWNAARPESERERQRAAKYQLRQQERNPLPPLDWDKYRNQ</sequence>
<dbReference type="Proteomes" id="UP001299046">
    <property type="component" value="Unassembled WGS sequence"/>
</dbReference>
<accession>A0ABU5YRR0</accession>
<comment type="caution">
    <text evidence="3">The sequence shown here is derived from an EMBL/GenBank/DDBJ whole genome shotgun (WGS) entry which is preliminary data.</text>
</comment>
<keyword evidence="2" id="KW-0472">Membrane</keyword>
<organism evidence="3 4">
    <name type="scientific">[Mycobacterium] zoologicum</name>
    <dbReference type="NCBI Taxonomy" id="2872311"/>
    <lineage>
        <taxon>Bacteria</taxon>
        <taxon>Bacillati</taxon>
        <taxon>Actinomycetota</taxon>
        <taxon>Actinomycetes</taxon>
        <taxon>Mycobacteriales</taxon>
        <taxon>Mycobacteriaceae</taxon>
        <taxon>Mycolicibacter</taxon>
    </lineage>
</organism>
<evidence type="ECO:0000313" key="3">
    <source>
        <dbReference type="EMBL" id="MEB3052104.1"/>
    </source>
</evidence>
<protein>
    <submittedName>
        <fullName evidence="3">Uncharacterized protein</fullName>
    </submittedName>
</protein>
<keyword evidence="2" id="KW-1133">Transmembrane helix</keyword>
<keyword evidence="4" id="KW-1185">Reference proteome</keyword>
<dbReference type="EMBL" id="JAYJJT010000035">
    <property type="protein sequence ID" value="MEB3052104.1"/>
    <property type="molecule type" value="Genomic_DNA"/>
</dbReference>
<evidence type="ECO:0000256" key="2">
    <source>
        <dbReference type="SAM" id="Phobius"/>
    </source>
</evidence>
<evidence type="ECO:0000256" key="1">
    <source>
        <dbReference type="SAM" id="MobiDB-lite"/>
    </source>
</evidence>
<proteinExistence type="predicted"/>
<feature type="transmembrane region" description="Helical" evidence="2">
    <location>
        <begin position="7"/>
        <end position="26"/>
    </location>
</feature>
<reference evidence="3 4" key="1">
    <citation type="submission" date="2023-12" db="EMBL/GenBank/DDBJ databases">
        <title>Description of new species of Mycobacterium terrae complex isolated from sewage at the Sao Paulo Zoological Park Foundation in Brazil.</title>
        <authorList>
            <person name="Romagnoli C.L."/>
            <person name="Conceicao E.C."/>
            <person name="Machado E."/>
            <person name="Barreto L.B.P.F."/>
            <person name="Sharma A."/>
            <person name="Silva N.M."/>
            <person name="Marques L.E."/>
            <person name="Juliana M.A."/>
            <person name="Lourenco M.C.S."/>
            <person name="Digiampietri L.A."/>
            <person name="Suffys P.N."/>
            <person name="Viana-Niero C."/>
        </authorList>
    </citation>
    <scope>NUCLEOTIDE SEQUENCE [LARGE SCALE GENOMIC DNA]</scope>
    <source>
        <strain evidence="3 4">MYC123</strain>
    </source>
</reference>
<keyword evidence="2" id="KW-0812">Transmembrane</keyword>
<feature type="region of interest" description="Disordered" evidence="1">
    <location>
        <begin position="39"/>
        <end position="66"/>
    </location>
</feature>